<feature type="compositionally biased region" description="Basic and acidic residues" evidence="1">
    <location>
        <begin position="11"/>
        <end position="20"/>
    </location>
</feature>
<evidence type="ECO:0000313" key="4">
    <source>
        <dbReference type="Proteomes" id="UP000439780"/>
    </source>
</evidence>
<accession>A0A845AES5</accession>
<dbReference type="EMBL" id="WTYA01000001">
    <property type="protein sequence ID" value="MXP27451.1"/>
    <property type="molecule type" value="Genomic_DNA"/>
</dbReference>
<dbReference type="OrthoDB" id="7407798at2"/>
<keyword evidence="4" id="KW-1185">Reference proteome</keyword>
<sequence length="256" mass="27413">MIFSRVAAAEDGEHTPRRMQDFGNGNFPPISQTPDSDDYAGTASSPLRNLRPCGITARHGSAPGFLRHLSSNGAQIETQIELTVGDEIHYFWDGLPPLKARVAWTCDGLIGLRNLPQEANQPSARVPRALRVACRLPTRIDRGRESFKGFIGNISQRGLLVYGVPGMEAGSRLDLTVCGHMFPDAEVRWSRSGCVGVSLKEQIDYETISGLMDMAALEETGGAQNPAAPSGAGLGGATVHPFDAGTRRVGVGGLFR</sequence>
<organism evidence="3 4">
    <name type="scientific">Qipengyuania algicida</name>
    <dbReference type="NCBI Taxonomy" id="1836209"/>
    <lineage>
        <taxon>Bacteria</taxon>
        <taxon>Pseudomonadati</taxon>
        <taxon>Pseudomonadota</taxon>
        <taxon>Alphaproteobacteria</taxon>
        <taxon>Sphingomonadales</taxon>
        <taxon>Erythrobacteraceae</taxon>
        <taxon>Qipengyuania</taxon>
    </lineage>
</organism>
<dbReference type="Proteomes" id="UP000439780">
    <property type="component" value="Unassembled WGS sequence"/>
</dbReference>
<reference evidence="3 4" key="1">
    <citation type="submission" date="2019-12" db="EMBL/GenBank/DDBJ databases">
        <title>Genomic-based taxomic classification of the family Erythrobacteraceae.</title>
        <authorList>
            <person name="Xu L."/>
        </authorList>
    </citation>
    <scope>NUCLEOTIDE SEQUENCE [LARGE SCALE GENOMIC DNA]</scope>
    <source>
        <strain evidence="3 4">KEMB 9005-328</strain>
    </source>
</reference>
<dbReference type="InterPro" id="IPR009875">
    <property type="entry name" value="PilZ_domain"/>
</dbReference>
<name>A0A845AES5_9SPHN</name>
<gene>
    <name evidence="3" type="ORF">GRI58_01270</name>
</gene>
<evidence type="ECO:0000313" key="3">
    <source>
        <dbReference type="EMBL" id="MXP27451.1"/>
    </source>
</evidence>
<comment type="caution">
    <text evidence="3">The sequence shown here is derived from an EMBL/GenBank/DDBJ whole genome shotgun (WGS) entry which is preliminary data.</text>
</comment>
<dbReference type="RefSeq" id="WP_160751738.1">
    <property type="nucleotide sequence ID" value="NZ_WTYA01000001.1"/>
</dbReference>
<evidence type="ECO:0000259" key="2">
    <source>
        <dbReference type="Pfam" id="PF07238"/>
    </source>
</evidence>
<feature type="region of interest" description="Disordered" evidence="1">
    <location>
        <begin position="1"/>
        <end position="44"/>
    </location>
</feature>
<feature type="domain" description="PilZ" evidence="2">
    <location>
        <begin position="129"/>
        <end position="204"/>
    </location>
</feature>
<proteinExistence type="predicted"/>
<dbReference type="GO" id="GO:0035438">
    <property type="term" value="F:cyclic-di-GMP binding"/>
    <property type="evidence" value="ECO:0007669"/>
    <property type="project" value="InterPro"/>
</dbReference>
<dbReference type="Pfam" id="PF07238">
    <property type="entry name" value="PilZ"/>
    <property type="match status" value="1"/>
</dbReference>
<evidence type="ECO:0000256" key="1">
    <source>
        <dbReference type="SAM" id="MobiDB-lite"/>
    </source>
</evidence>
<protein>
    <recommendedName>
        <fullName evidence="2">PilZ domain-containing protein</fullName>
    </recommendedName>
</protein>
<dbReference type="SUPFAM" id="SSF141371">
    <property type="entry name" value="PilZ domain-like"/>
    <property type="match status" value="1"/>
</dbReference>
<dbReference type="AlphaFoldDB" id="A0A845AES5"/>